<dbReference type="SUPFAM" id="SSF47598">
    <property type="entry name" value="Ribbon-helix-helix"/>
    <property type="match status" value="1"/>
</dbReference>
<evidence type="ECO:0008006" key="3">
    <source>
        <dbReference type="Google" id="ProtNLM"/>
    </source>
</evidence>
<comment type="caution">
    <text evidence="1">The sequence shown here is derived from an EMBL/GenBank/DDBJ whole genome shotgun (WGS) entry which is preliminary data.</text>
</comment>
<name>A0A939SDC6_9MICO</name>
<dbReference type="InterPro" id="IPR010985">
    <property type="entry name" value="Ribbon_hlx_hlx"/>
</dbReference>
<dbReference type="AlphaFoldDB" id="A0A939SDC6"/>
<protein>
    <recommendedName>
        <fullName evidence="3">Ribbon-helix-helix protein CopG domain-containing protein</fullName>
    </recommendedName>
</protein>
<organism evidence="1 2">
    <name type="scientific">Leucobacter weissii</name>
    <dbReference type="NCBI Taxonomy" id="1983706"/>
    <lineage>
        <taxon>Bacteria</taxon>
        <taxon>Bacillati</taxon>
        <taxon>Actinomycetota</taxon>
        <taxon>Actinomycetes</taxon>
        <taxon>Micrococcales</taxon>
        <taxon>Microbacteriaceae</taxon>
        <taxon>Leucobacter</taxon>
    </lineage>
</organism>
<dbReference type="GO" id="GO:0006355">
    <property type="term" value="P:regulation of DNA-templated transcription"/>
    <property type="evidence" value="ECO:0007669"/>
    <property type="project" value="InterPro"/>
</dbReference>
<dbReference type="Proteomes" id="UP000664382">
    <property type="component" value="Unassembled WGS sequence"/>
</dbReference>
<evidence type="ECO:0000313" key="1">
    <source>
        <dbReference type="EMBL" id="MBO1903223.1"/>
    </source>
</evidence>
<accession>A0A939SDC6</accession>
<reference evidence="1" key="1">
    <citation type="submission" date="2021-03" db="EMBL/GenBank/DDBJ databases">
        <title>Leucobacter chromiisoli sp. nov., isolated from chromium-containing soil of chemical plant.</title>
        <authorList>
            <person name="Xu Z."/>
        </authorList>
    </citation>
    <scope>NUCLEOTIDE SEQUENCE</scope>
    <source>
        <strain evidence="1">S27</strain>
    </source>
</reference>
<dbReference type="EMBL" id="JAGDYM010000019">
    <property type="protein sequence ID" value="MBO1903223.1"/>
    <property type="molecule type" value="Genomic_DNA"/>
</dbReference>
<gene>
    <name evidence="1" type="ORF">J4H92_14860</name>
</gene>
<evidence type="ECO:0000313" key="2">
    <source>
        <dbReference type="Proteomes" id="UP000664382"/>
    </source>
</evidence>
<keyword evidence="2" id="KW-1185">Reference proteome</keyword>
<sequence>MSTNYDELAARAERGELSVKPGTVRRGAAAADDAQRSLMEAAGATNADELTRIVLGRPSVGAKAGASPVVRARVPQALKDRVAALAEREHRKESDVVRDALAAYVEVRAAS</sequence>
<dbReference type="RefSeq" id="WP_208098957.1">
    <property type="nucleotide sequence ID" value="NZ_JAGDYM010000019.1"/>
</dbReference>
<proteinExistence type="predicted"/>